<comment type="caution">
    <text evidence="10">The sequence shown here is derived from an EMBL/GenBank/DDBJ whole genome shotgun (WGS) entry which is preliminary data.</text>
</comment>
<organism evidence="10 11">
    <name type="scientific">Solanum tuberosum</name>
    <name type="common">Potato</name>
    <dbReference type="NCBI Taxonomy" id="4113"/>
    <lineage>
        <taxon>Eukaryota</taxon>
        <taxon>Viridiplantae</taxon>
        <taxon>Streptophyta</taxon>
        <taxon>Embryophyta</taxon>
        <taxon>Tracheophyta</taxon>
        <taxon>Spermatophyta</taxon>
        <taxon>Magnoliopsida</taxon>
        <taxon>eudicotyledons</taxon>
        <taxon>Gunneridae</taxon>
        <taxon>Pentapetalae</taxon>
        <taxon>asterids</taxon>
        <taxon>lamiids</taxon>
        <taxon>Solanales</taxon>
        <taxon>Solanaceae</taxon>
        <taxon>Solanoideae</taxon>
        <taxon>Solaneae</taxon>
        <taxon>Solanum</taxon>
    </lineage>
</organism>
<dbReference type="Pfam" id="PF00076">
    <property type="entry name" value="RRM_1"/>
    <property type="match status" value="1"/>
</dbReference>
<proteinExistence type="inferred from homology"/>
<dbReference type="InterPro" id="IPR025876">
    <property type="entry name" value="TRAPPC11_C"/>
</dbReference>
<evidence type="ECO:0000313" key="11">
    <source>
        <dbReference type="Proteomes" id="UP000826656"/>
    </source>
</evidence>
<evidence type="ECO:0000313" key="10">
    <source>
        <dbReference type="EMBL" id="KAH0772115.1"/>
    </source>
</evidence>
<keyword evidence="8" id="KW-0694">RNA-binding</keyword>
<dbReference type="PANTHER" id="PTHR14374:SF0">
    <property type="entry name" value="TRAFFICKING PROTEIN PARTICLE COMPLEX SUBUNIT 11"/>
    <property type="match status" value="1"/>
</dbReference>
<dbReference type="CDD" id="cd12384">
    <property type="entry name" value="RRM_RBM24_RBM38_like"/>
    <property type="match status" value="1"/>
</dbReference>
<dbReference type="Pfam" id="PF11817">
    <property type="entry name" value="Foie-gras_1"/>
    <property type="match status" value="1"/>
</dbReference>
<keyword evidence="7" id="KW-0333">Golgi apparatus</keyword>
<accession>A0ABQ7VV12</accession>
<comment type="function">
    <text evidence="1">Involved in endoplasmic reticulum to Golgi apparatus trafficking at a very early stage.</text>
</comment>
<keyword evidence="11" id="KW-1185">Reference proteome</keyword>
<keyword evidence="6" id="KW-0931">ER-Golgi transport</keyword>
<comment type="subcellular location">
    <subcellularLocation>
        <location evidence="2">Golgi apparatus</location>
        <location evidence="2">cis-Golgi network</location>
    </subcellularLocation>
</comment>
<evidence type="ECO:0000256" key="1">
    <source>
        <dbReference type="ARBA" id="ARBA00001995"/>
    </source>
</evidence>
<evidence type="ECO:0000256" key="8">
    <source>
        <dbReference type="PROSITE-ProRule" id="PRU00176"/>
    </source>
</evidence>
<dbReference type="InterPro" id="IPR035979">
    <property type="entry name" value="RBD_domain_sf"/>
</dbReference>
<evidence type="ECO:0000259" key="9">
    <source>
        <dbReference type="PROSITE" id="PS50102"/>
    </source>
</evidence>
<dbReference type="Proteomes" id="UP000826656">
    <property type="component" value="Unassembled WGS sequence"/>
</dbReference>
<sequence length="1541" mass="171035">MAYQMSPGGSSSGGGSGSPFAGRGPYGVGDTTYTKVFVGGLAWETKSESLRSYFEQFGDIIEAVVITDKHTGRSKGYGFVTFHDPEAAWRACTNPNPIIDGRRANCNLASLGRPQGLLPYGRLRSSMTYLGNPQAPRGMYMGSPYYQLPVPYSYQSGFSYPPYRFPAYGPDYVYPQMYGIPSTVGTNTLQFGQLGAPPGSPAYAFRGHLMTGPQMVQYQRPNASGTTTDNVPLMQLPYHSVKVLDYPISSGITMPSPRQPQNADEFKELARCYLCGKTWNMTLNVRWGGKQRSSKVTTTKNSRESLVRYQEVQITISEMRKCLDCSFAVCMDNPARTSSHSFIKTSSPLSATPISPGIRIGALKEMEEYPEELRTPPVALVSLVGCPELHASITTHLHSEQPPINALALPDFSKISIFAKPSKDASIPPPPVAGILKKDWLLKHRTRVPAVVAALFNSDHVSGDPAQWLQVCTNLENLKGVLRGRNVKLVVVIVAPSNSKDDLSEDRMIALRKRAELDSKYLIIFVPSESELQQSLIRLGNTFSELANSYYKEEGRRIKARLERKNFHSAELNIRCCFKAAVYAEFCRDWVEALRLYEDAYHAVREMVATSTRLPPIQRLIEIKSVAEQLHFKISTLLLHGGKLAEAIAWFRQHYASYRKLVGAPEVIFLHWQWLSRQFLVFAELLETSSITAQHVSTLVSEATDRTTQWEFHSAYYFQLAAHYLKEKSSSLELALSMSETSGEIDGNADSVIAASYVGQFAKLLEIGDAVIMQSLSDEDYSRYALAEGKRLQDSYEIIALLKKSFEAYNNDKASRMAAYCGFQMAREYFTVDEYSNAKEVFENVASLYRQEGWVTLLWNVLGYLRDCSKKTALVKDFIEYSLEMAALPVSTNVAGQRDCGPAGPASLAQREIIHNEVFSVIRGETDSASTEENSSLKVTADNPLYLEIDLVSPLRAVLLASVAFHEQVVKPGAETVITLSLLSQLPLNVEIDQLEIQFNQSECNFVIVNAQRSHLAAISCLQPGRRVETAPTLELRTNKWLRLTYDVKPEQSGKLECIYVTARWGQHFTICCRAESPASMSDLPLWKFEDIMQTIPMKDPGLAFSGQKAVQVEEPDPQVDLKLDSSGPALVGESFIVPVIITSKGHSVHSGELKINLVDTRGGGLLSPREAESFSSDNLHVELVGIAGRECEDLANSENIQKIQPSFGLISVPFLDEGESWSCKLEIRWNRPKPIMLYVSLGYFPQSPELSSQRAHVHKSLQIEGKTAVVMSHRFMLPFRREPLLLSKTKPASDSDQIPSLPLNETSMLVVSAKNCTEVPLRLLSMSVEAVDASTCDVKTKSKNPEEHVLLVAGEEFKQVFGVTPEVNLPKLNMGIVCLRWRRDHGDGERLTSCSTTSAVVTKHSLPDVNVEQPPLIVSLDCPPHAILGNPFTYSIKITNRTQFLQEVKYSLADSQSFVLSGPHNDTTFILPKSEHILSYKLVPLASGFQQLPKITLTSVRYSAGFQPSVAASTVFVFPSEPHFGLKDIGEMRMESVAAE</sequence>
<dbReference type="PROSITE" id="PS50102">
    <property type="entry name" value="RRM"/>
    <property type="match status" value="1"/>
</dbReference>
<evidence type="ECO:0000256" key="6">
    <source>
        <dbReference type="ARBA" id="ARBA00022892"/>
    </source>
</evidence>
<evidence type="ECO:0000256" key="4">
    <source>
        <dbReference type="ARBA" id="ARBA00021520"/>
    </source>
</evidence>
<dbReference type="Pfam" id="PF12742">
    <property type="entry name" value="Gryzun-like"/>
    <property type="match status" value="1"/>
</dbReference>
<dbReference type="InterPro" id="IPR012677">
    <property type="entry name" value="Nucleotide-bd_a/b_plait_sf"/>
</dbReference>
<dbReference type="Gene3D" id="3.30.70.330">
    <property type="match status" value="1"/>
</dbReference>
<evidence type="ECO:0000256" key="3">
    <source>
        <dbReference type="ARBA" id="ARBA00007051"/>
    </source>
</evidence>
<dbReference type="InterPro" id="IPR021773">
    <property type="entry name" value="TPC11"/>
</dbReference>
<comment type="similarity">
    <text evidence="3">Belongs to the TRAPPC11 family.</text>
</comment>
<dbReference type="PANTHER" id="PTHR14374">
    <property type="entry name" value="FOIE GRAS"/>
    <property type="match status" value="1"/>
</dbReference>
<evidence type="ECO:0000256" key="7">
    <source>
        <dbReference type="ARBA" id="ARBA00023034"/>
    </source>
</evidence>
<dbReference type="SMART" id="SM00360">
    <property type="entry name" value="RRM"/>
    <property type="match status" value="1"/>
</dbReference>
<evidence type="ECO:0000256" key="2">
    <source>
        <dbReference type="ARBA" id="ARBA00004222"/>
    </source>
</evidence>
<gene>
    <name evidence="10" type="ORF">KY290_016096</name>
</gene>
<dbReference type="SUPFAM" id="SSF54928">
    <property type="entry name" value="RNA-binding domain, RBD"/>
    <property type="match status" value="1"/>
</dbReference>
<name>A0ABQ7VV12_SOLTU</name>
<evidence type="ECO:0000256" key="5">
    <source>
        <dbReference type="ARBA" id="ARBA00022448"/>
    </source>
</evidence>
<dbReference type="InterPro" id="IPR000504">
    <property type="entry name" value="RRM_dom"/>
</dbReference>
<protein>
    <recommendedName>
        <fullName evidence="4">Trafficking protein particle complex subunit 11</fullName>
    </recommendedName>
</protein>
<dbReference type="EMBL" id="JAIVGD010000011">
    <property type="protein sequence ID" value="KAH0772115.1"/>
    <property type="molecule type" value="Genomic_DNA"/>
</dbReference>
<feature type="domain" description="RRM" evidence="9">
    <location>
        <begin position="34"/>
        <end position="111"/>
    </location>
</feature>
<reference evidence="10 11" key="1">
    <citation type="journal article" date="2021" name="bioRxiv">
        <title>Chromosome-scale and haplotype-resolved genome assembly of a tetraploid potato cultivar.</title>
        <authorList>
            <person name="Sun H."/>
            <person name="Jiao W.-B."/>
            <person name="Krause K."/>
            <person name="Campoy J.A."/>
            <person name="Goel M."/>
            <person name="Folz-Donahue K."/>
            <person name="Kukat C."/>
            <person name="Huettel B."/>
            <person name="Schneeberger K."/>
        </authorList>
    </citation>
    <scope>NUCLEOTIDE SEQUENCE [LARGE SCALE GENOMIC DNA]</scope>
    <source>
        <strain evidence="10">SolTubOtavaFocal</strain>
        <tissue evidence="10">Leaves</tissue>
    </source>
</reference>
<keyword evidence="5" id="KW-0813">Transport</keyword>